<name>A0A2L0HG33_RHIFR</name>
<dbReference type="EMBL" id="CP024310">
    <property type="protein sequence ID" value="AUX80461.1"/>
    <property type="molecule type" value="Genomic_DNA"/>
</dbReference>
<keyword evidence="1" id="KW-0614">Plasmid</keyword>
<reference evidence="1 2" key="1">
    <citation type="submission" date="2017-10" db="EMBL/GenBank/DDBJ databases">
        <title>Analysis of the genome sequences of Rhizobium populations associated to common bean (phaseolus vulgaris).</title>
        <authorList>
            <person name="Bustos P."/>
            <person name="Santamaria R.I."/>
            <person name="Miranda-Sanchez F."/>
            <person name="Perez-Carrascal O."/>
            <person name="Juarez S."/>
            <person name="Lozano L."/>
            <person name="Martinez-Flores I."/>
            <person name="Vinuesa P."/>
            <person name="Martinez-Romero E."/>
            <person name="Cevallos M.A."/>
            <person name="Romero D."/>
            <person name="Davila G."/>
            <person name="Gonzalez V."/>
        </authorList>
    </citation>
    <scope>NUCLEOTIDE SEQUENCE [LARGE SCALE GENOMIC DNA]</scope>
    <source>
        <strain evidence="1 2">NXT3</strain>
        <plasmid evidence="2">Plasmid psfrenxt3c</plasmid>
    </source>
</reference>
<dbReference type="AlphaFoldDB" id="A0A2L0HG33"/>
<evidence type="ECO:0000313" key="1">
    <source>
        <dbReference type="EMBL" id="AUX80461.1"/>
    </source>
</evidence>
<proteinExistence type="predicted"/>
<accession>A0A2L0HG33</accession>
<protein>
    <submittedName>
        <fullName evidence="1">Uncharacterized protein</fullName>
    </submittedName>
</protein>
<organism evidence="1 2">
    <name type="scientific">Rhizobium fredii</name>
    <name type="common">Sinorhizobium fredii</name>
    <dbReference type="NCBI Taxonomy" id="380"/>
    <lineage>
        <taxon>Bacteria</taxon>
        <taxon>Pseudomonadati</taxon>
        <taxon>Pseudomonadota</taxon>
        <taxon>Alphaproteobacteria</taxon>
        <taxon>Hyphomicrobiales</taxon>
        <taxon>Rhizobiaceae</taxon>
        <taxon>Sinorhizobium/Ensifer group</taxon>
        <taxon>Sinorhizobium</taxon>
    </lineage>
</organism>
<evidence type="ECO:0000313" key="2">
    <source>
        <dbReference type="Proteomes" id="UP000239340"/>
    </source>
</evidence>
<sequence>MSRKQRGRIRAGWGWRVRDTAFLPELENPAMATMAFHALTMMIAEMIAAPNSTTR</sequence>
<geneLocation type="plasmid" evidence="2">
    <name>psfrenxt3c</name>
</geneLocation>
<gene>
    <name evidence="1" type="ORF">NXT3_PC01309</name>
</gene>
<dbReference type="Proteomes" id="UP000239340">
    <property type="component" value="Plasmid pSfreNXT3c"/>
</dbReference>